<dbReference type="Pfam" id="PF00440">
    <property type="entry name" value="TetR_N"/>
    <property type="match status" value="1"/>
</dbReference>
<dbReference type="SUPFAM" id="SSF48498">
    <property type="entry name" value="Tetracyclin repressor-like, C-terminal domain"/>
    <property type="match status" value="1"/>
</dbReference>
<keyword evidence="5" id="KW-1185">Reference proteome</keyword>
<evidence type="ECO:0000256" key="2">
    <source>
        <dbReference type="PROSITE-ProRule" id="PRU00335"/>
    </source>
</evidence>
<evidence type="ECO:0000313" key="4">
    <source>
        <dbReference type="EMBL" id="QRR00120.1"/>
    </source>
</evidence>
<name>A0ABX7I2L7_9BACT</name>
<protein>
    <submittedName>
        <fullName evidence="4">TetR/AcrR family transcriptional regulator</fullName>
    </submittedName>
</protein>
<dbReference type="RefSeq" id="WP_204660880.1">
    <property type="nucleotide sequence ID" value="NZ_CP056775.1"/>
</dbReference>
<dbReference type="InterPro" id="IPR036271">
    <property type="entry name" value="Tet_transcr_reg_TetR-rel_C_sf"/>
</dbReference>
<gene>
    <name evidence="4" type="ORF">HWI92_03945</name>
</gene>
<keyword evidence="1 2" id="KW-0238">DNA-binding</keyword>
<dbReference type="Gene3D" id="1.10.10.60">
    <property type="entry name" value="Homeodomain-like"/>
    <property type="match status" value="1"/>
</dbReference>
<proteinExistence type="predicted"/>
<dbReference type="SUPFAM" id="SSF46689">
    <property type="entry name" value="Homeodomain-like"/>
    <property type="match status" value="1"/>
</dbReference>
<feature type="domain" description="HTH tetR-type" evidence="3">
    <location>
        <begin position="11"/>
        <end position="71"/>
    </location>
</feature>
<dbReference type="PRINTS" id="PR00455">
    <property type="entry name" value="HTHTETR"/>
</dbReference>
<feature type="DNA-binding region" description="H-T-H motif" evidence="2">
    <location>
        <begin position="34"/>
        <end position="53"/>
    </location>
</feature>
<evidence type="ECO:0000259" key="3">
    <source>
        <dbReference type="PROSITE" id="PS50977"/>
    </source>
</evidence>
<reference evidence="4 5" key="1">
    <citation type="submission" date="2020-06" db="EMBL/GenBank/DDBJ databases">
        <title>Dyadobacter sandarakinus sp. nov., isolated from the soil of the Arctic Yellow River Station.</title>
        <authorList>
            <person name="Zhang Y."/>
            <person name="Peng F."/>
        </authorList>
    </citation>
    <scope>NUCLEOTIDE SEQUENCE [LARGE SCALE GENOMIC DNA]</scope>
    <source>
        <strain evidence="4 5">Q3-56</strain>
    </source>
</reference>
<dbReference type="InterPro" id="IPR001647">
    <property type="entry name" value="HTH_TetR"/>
</dbReference>
<dbReference type="Gene3D" id="1.10.357.10">
    <property type="entry name" value="Tetracycline Repressor, domain 2"/>
    <property type="match status" value="1"/>
</dbReference>
<accession>A0ABX7I2L7</accession>
<organism evidence="4 5">
    <name type="scientific">Dyadobacter sandarakinus</name>
    <dbReference type="NCBI Taxonomy" id="2747268"/>
    <lineage>
        <taxon>Bacteria</taxon>
        <taxon>Pseudomonadati</taxon>
        <taxon>Bacteroidota</taxon>
        <taxon>Cytophagia</taxon>
        <taxon>Cytophagales</taxon>
        <taxon>Spirosomataceae</taxon>
        <taxon>Dyadobacter</taxon>
    </lineage>
</organism>
<evidence type="ECO:0000313" key="5">
    <source>
        <dbReference type="Proteomes" id="UP000612680"/>
    </source>
</evidence>
<dbReference type="InterPro" id="IPR009057">
    <property type="entry name" value="Homeodomain-like_sf"/>
</dbReference>
<dbReference type="EMBL" id="CP056775">
    <property type="protein sequence ID" value="QRR00120.1"/>
    <property type="molecule type" value="Genomic_DNA"/>
</dbReference>
<dbReference type="PANTHER" id="PTHR43479">
    <property type="entry name" value="ACREF/ENVCD OPERON REPRESSOR-RELATED"/>
    <property type="match status" value="1"/>
</dbReference>
<dbReference type="PANTHER" id="PTHR43479:SF11">
    <property type="entry name" value="ACREF_ENVCD OPERON REPRESSOR-RELATED"/>
    <property type="match status" value="1"/>
</dbReference>
<dbReference type="Proteomes" id="UP000612680">
    <property type="component" value="Chromosome"/>
</dbReference>
<evidence type="ECO:0000256" key="1">
    <source>
        <dbReference type="ARBA" id="ARBA00023125"/>
    </source>
</evidence>
<dbReference type="PROSITE" id="PS50977">
    <property type="entry name" value="HTH_TETR_2"/>
    <property type="match status" value="1"/>
</dbReference>
<sequence length="205" mass="23999">MKIGSKHLSKPDREQQIVDAADQLLREVGVYDFTIDQVVAYLDVAKGTFYKYYKSKDDILAQVSVQALTMLLDYFERAVASKTDLLQATKELIMSCYEYYIENPRYFELIIYMERPEFSSNVESYLMISQRLRDYFTDHIAKCQLEGVIRRDINPIYCTYMIWGSCMGLMNFIEAKRLFIEDIGKINRKDLLEVYTETLIAGMKA</sequence>
<dbReference type="InterPro" id="IPR050624">
    <property type="entry name" value="HTH-type_Tx_Regulator"/>
</dbReference>